<feature type="region of interest" description="Disordered" evidence="5">
    <location>
        <begin position="181"/>
        <end position="212"/>
    </location>
</feature>
<feature type="domain" description="HTH lacI-type" evidence="6">
    <location>
        <begin position="563"/>
        <end position="619"/>
    </location>
</feature>
<dbReference type="Proteomes" id="UP000466894">
    <property type="component" value="Chromosome"/>
</dbReference>
<dbReference type="CDD" id="cd06267">
    <property type="entry name" value="PBP1_LacI_sugar_binding-like"/>
    <property type="match status" value="1"/>
</dbReference>
<keyword evidence="2" id="KW-0805">Transcription regulation</keyword>
<dbReference type="CDD" id="cd01392">
    <property type="entry name" value="HTH_LacI"/>
    <property type="match status" value="1"/>
</dbReference>
<dbReference type="SUPFAM" id="SSF53822">
    <property type="entry name" value="Periplasmic binding protein-like I"/>
    <property type="match status" value="1"/>
</dbReference>
<evidence type="ECO:0000256" key="4">
    <source>
        <dbReference type="ARBA" id="ARBA00023163"/>
    </source>
</evidence>
<evidence type="ECO:0000259" key="6">
    <source>
        <dbReference type="PROSITE" id="PS50932"/>
    </source>
</evidence>
<dbReference type="InterPro" id="IPR000030">
    <property type="entry name" value="PPE_dom"/>
</dbReference>
<dbReference type="InterPro" id="IPR038332">
    <property type="entry name" value="PPE_sf"/>
</dbReference>
<dbReference type="Pfam" id="PF00356">
    <property type="entry name" value="LacI"/>
    <property type="match status" value="1"/>
</dbReference>
<dbReference type="AlphaFoldDB" id="A0A7I7PDL8"/>
<dbReference type="Pfam" id="PF00823">
    <property type="entry name" value="PPE"/>
    <property type="match status" value="1"/>
</dbReference>
<sequence>MVAPVWLAFPPELHSALLSSGPGPGPLLAAAGAWNSLSVEYASVADELTALLGAVQAGAWEGSTAEQYVAAHAPYLAWLLQASADSAATATAHETAAAAYTAALAAMPTLAELAANHATQAVSVATNFFGINTVPIALNEAAYVRMWIQAATTMSTYQATSTAALASAPRTTPAPQIMKSNNSSGMGNNGSGMGSGSGMGNSGGMGSGSGMGGGMGNMPGMGTTLPTTPEQWLQAIFPPQFNPFSPNSFQTMQPSLATFLPRAEAMLANYANNPVQFAEAVLLLGIQFVVHRTLDLTWILLNNPALLPAFIAANPIYSLGLATPMVAAPVAAAGAGVAGSAAGLASAVAAVPAGSRTDSARAGTGARHSGAQCARSRARSRRQLRAGARLGSGVGFCSRRSTPAGRPAATAARGNGGHRRRAKRGGRTSSVYPYLVGDLGAGSGTSNRCCGRFTKPSQQTSLPGALPETWTSRAEPSTVLVEQQIARLSARRLDTPNHLGRLTKPCGDSQFSPSLRHWLGAVAGHARGPEMDGGPDAGRYVMPRWGMADAEGEVSSAGKVTRPTHADVARLAGVSTATVSYVLNGAGGRRISARTREAVYRAAEQLGYRPNAAARNLASGKSGVVLYVVPRVAVGDMPMQAGSRMTTALARRGLVQVQIFETEDDQHAVDAVENLDPIAVTSLFPLSSGALSAVRDANVPYIEIGTLPALGDQHLSVGALRVDHLVARGHRRIAFAYTAIAKWRALGDFWLEGVARAARAHSLPPVKVDDVTVDSAADVVARWVADGVTAVCAQSDEIAHLVLYGIREAGLRCPRDLAVIGVDATPMGEISSPPLTTVEFNPTAVADAAIAAVLTELGYPAPAPPQPTDIARLIVRAST</sequence>
<dbReference type="InterPro" id="IPR000843">
    <property type="entry name" value="HTH_LacI"/>
</dbReference>
<evidence type="ECO:0000256" key="3">
    <source>
        <dbReference type="ARBA" id="ARBA00023125"/>
    </source>
</evidence>
<dbReference type="InterPro" id="IPR028082">
    <property type="entry name" value="Peripla_BP_I"/>
</dbReference>
<dbReference type="EMBL" id="AP022583">
    <property type="protein sequence ID" value="BBY06713.1"/>
    <property type="molecule type" value="Genomic_DNA"/>
</dbReference>
<evidence type="ECO:0000256" key="1">
    <source>
        <dbReference type="ARBA" id="ARBA00010652"/>
    </source>
</evidence>
<dbReference type="Pfam" id="PF13377">
    <property type="entry name" value="Peripla_BP_3"/>
    <property type="match status" value="1"/>
</dbReference>
<dbReference type="SUPFAM" id="SSF140459">
    <property type="entry name" value="PE/PPE dimer-like"/>
    <property type="match status" value="1"/>
</dbReference>
<evidence type="ECO:0000313" key="7">
    <source>
        <dbReference type="EMBL" id="BBY06713.1"/>
    </source>
</evidence>
<keyword evidence="4" id="KW-0804">Transcription</keyword>
<feature type="compositionally biased region" description="Gly residues" evidence="5">
    <location>
        <begin position="187"/>
        <end position="212"/>
    </location>
</feature>
<accession>A0A7I7PDL8</accession>
<dbReference type="PANTHER" id="PTHR30146:SF109">
    <property type="entry name" value="HTH-TYPE TRANSCRIPTIONAL REGULATOR GALS"/>
    <property type="match status" value="1"/>
</dbReference>
<dbReference type="InterPro" id="IPR010982">
    <property type="entry name" value="Lambda_DNA-bd_dom_sf"/>
</dbReference>
<feature type="region of interest" description="Disordered" evidence="5">
    <location>
        <begin position="453"/>
        <end position="473"/>
    </location>
</feature>
<keyword evidence="3" id="KW-0238">DNA-binding</keyword>
<dbReference type="Gene3D" id="1.10.260.40">
    <property type="entry name" value="lambda repressor-like DNA-binding domains"/>
    <property type="match status" value="1"/>
</dbReference>
<evidence type="ECO:0000313" key="8">
    <source>
        <dbReference type="Proteomes" id="UP000466894"/>
    </source>
</evidence>
<protein>
    <recommendedName>
        <fullName evidence="6">HTH lacI-type domain-containing protein</fullName>
    </recommendedName>
</protein>
<dbReference type="SMART" id="SM00354">
    <property type="entry name" value="HTH_LACI"/>
    <property type="match status" value="1"/>
</dbReference>
<proteinExistence type="inferred from homology"/>
<evidence type="ECO:0000256" key="2">
    <source>
        <dbReference type="ARBA" id="ARBA00023015"/>
    </source>
</evidence>
<feature type="region of interest" description="Disordered" evidence="5">
    <location>
        <begin position="397"/>
        <end position="428"/>
    </location>
</feature>
<gene>
    <name evidence="7" type="ORF">MNVI_20310</name>
</gene>
<organism evidence="7 8">
    <name type="scientific">Mycobacterium noviomagense</name>
    <dbReference type="NCBI Taxonomy" id="459858"/>
    <lineage>
        <taxon>Bacteria</taxon>
        <taxon>Bacillati</taxon>
        <taxon>Actinomycetota</taxon>
        <taxon>Actinomycetes</taxon>
        <taxon>Mycobacteriales</taxon>
        <taxon>Mycobacteriaceae</taxon>
        <taxon>Mycobacterium</taxon>
    </lineage>
</organism>
<dbReference type="GO" id="GO:0003700">
    <property type="term" value="F:DNA-binding transcription factor activity"/>
    <property type="evidence" value="ECO:0007669"/>
    <property type="project" value="TreeGrafter"/>
</dbReference>
<evidence type="ECO:0000256" key="5">
    <source>
        <dbReference type="SAM" id="MobiDB-lite"/>
    </source>
</evidence>
<dbReference type="SUPFAM" id="SSF47413">
    <property type="entry name" value="lambda repressor-like DNA-binding domains"/>
    <property type="match status" value="1"/>
</dbReference>
<comment type="similarity">
    <text evidence="1">Belongs to the mycobacterial PPE family.</text>
</comment>
<reference evidence="7 8" key="1">
    <citation type="journal article" date="2019" name="Emerg. Microbes Infect.">
        <title>Comprehensive subspecies identification of 175 nontuberculous mycobacteria species based on 7547 genomic profiles.</title>
        <authorList>
            <person name="Matsumoto Y."/>
            <person name="Kinjo T."/>
            <person name="Motooka D."/>
            <person name="Nabeya D."/>
            <person name="Jung N."/>
            <person name="Uechi K."/>
            <person name="Horii T."/>
            <person name="Iida T."/>
            <person name="Fujita J."/>
            <person name="Nakamura S."/>
        </authorList>
    </citation>
    <scope>NUCLEOTIDE SEQUENCE [LARGE SCALE GENOMIC DNA]</scope>
    <source>
        <strain evidence="7 8">JCM 16367</strain>
    </source>
</reference>
<dbReference type="InterPro" id="IPR046335">
    <property type="entry name" value="LacI/GalR-like_sensor"/>
</dbReference>
<dbReference type="GO" id="GO:0000976">
    <property type="term" value="F:transcription cis-regulatory region binding"/>
    <property type="evidence" value="ECO:0007669"/>
    <property type="project" value="TreeGrafter"/>
</dbReference>
<name>A0A7I7PDL8_9MYCO</name>
<dbReference type="Gene3D" id="3.40.50.2300">
    <property type="match status" value="2"/>
</dbReference>
<feature type="compositionally biased region" description="Low complexity" evidence="5">
    <location>
        <begin position="398"/>
        <end position="413"/>
    </location>
</feature>
<dbReference type="KEGG" id="mnv:MNVI_20310"/>
<dbReference type="PROSITE" id="PS50932">
    <property type="entry name" value="HTH_LACI_2"/>
    <property type="match status" value="1"/>
</dbReference>
<feature type="compositionally biased region" description="Basic residues" evidence="5">
    <location>
        <begin position="416"/>
        <end position="426"/>
    </location>
</feature>
<dbReference type="Gene3D" id="1.20.1260.20">
    <property type="entry name" value="PPE superfamily"/>
    <property type="match status" value="1"/>
</dbReference>
<feature type="region of interest" description="Disordered" evidence="5">
    <location>
        <begin position="356"/>
        <end position="379"/>
    </location>
</feature>
<dbReference type="PANTHER" id="PTHR30146">
    <property type="entry name" value="LACI-RELATED TRANSCRIPTIONAL REPRESSOR"/>
    <property type="match status" value="1"/>
</dbReference>